<dbReference type="AlphaFoldDB" id="A0A8E2EQ78"/>
<keyword evidence="3" id="KW-1185">Reference proteome</keyword>
<evidence type="ECO:0008006" key="4">
    <source>
        <dbReference type="Google" id="ProtNLM"/>
    </source>
</evidence>
<evidence type="ECO:0000313" key="2">
    <source>
        <dbReference type="EMBL" id="OCL02892.1"/>
    </source>
</evidence>
<protein>
    <recommendedName>
        <fullName evidence="4">VWFA domain-containing protein</fullName>
    </recommendedName>
</protein>
<feature type="compositionally biased region" description="Low complexity" evidence="1">
    <location>
        <begin position="263"/>
        <end position="283"/>
    </location>
</feature>
<dbReference type="Proteomes" id="UP000250140">
    <property type="component" value="Unassembled WGS sequence"/>
</dbReference>
<feature type="region of interest" description="Disordered" evidence="1">
    <location>
        <begin position="20"/>
        <end position="284"/>
    </location>
</feature>
<reference evidence="2 3" key="1">
    <citation type="journal article" date="2016" name="Nat. Commun.">
        <title>Ectomycorrhizal ecology is imprinted in the genome of the dominant symbiotic fungus Cenococcum geophilum.</title>
        <authorList>
            <consortium name="DOE Joint Genome Institute"/>
            <person name="Peter M."/>
            <person name="Kohler A."/>
            <person name="Ohm R.A."/>
            <person name="Kuo A."/>
            <person name="Krutzmann J."/>
            <person name="Morin E."/>
            <person name="Arend M."/>
            <person name="Barry K.W."/>
            <person name="Binder M."/>
            <person name="Choi C."/>
            <person name="Clum A."/>
            <person name="Copeland A."/>
            <person name="Grisel N."/>
            <person name="Haridas S."/>
            <person name="Kipfer T."/>
            <person name="LaButti K."/>
            <person name="Lindquist E."/>
            <person name="Lipzen A."/>
            <person name="Maire R."/>
            <person name="Meier B."/>
            <person name="Mihaltcheva S."/>
            <person name="Molinier V."/>
            <person name="Murat C."/>
            <person name="Poggeler S."/>
            <person name="Quandt C.A."/>
            <person name="Sperisen C."/>
            <person name="Tritt A."/>
            <person name="Tisserant E."/>
            <person name="Crous P.W."/>
            <person name="Henrissat B."/>
            <person name="Nehls U."/>
            <person name="Egli S."/>
            <person name="Spatafora J.W."/>
            <person name="Grigoriev I.V."/>
            <person name="Martin F.M."/>
        </authorList>
    </citation>
    <scope>NUCLEOTIDE SEQUENCE [LARGE SCALE GENOMIC DNA]</scope>
    <source>
        <strain evidence="2 3">CBS 207.34</strain>
    </source>
</reference>
<feature type="compositionally biased region" description="Polar residues" evidence="1">
    <location>
        <begin position="109"/>
        <end position="137"/>
    </location>
</feature>
<feature type="compositionally biased region" description="Polar residues" evidence="1">
    <location>
        <begin position="166"/>
        <end position="186"/>
    </location>
</feature>
<name>A0A8E2EQ78_9PEZI</name>
<feature type="compositionally biased region" description="Basic residues" evidence="1">
    <location>
        <begin position="203"/>
        <end position="215"/>
    </location>
</feature>
<dbReference type="OrthoDB" id="5596422at2759"/>
<dbReference type="EMBL" id="KV750856">
    <property type="protein sequence ID" value="OCL02892.1"/>
    <property type="molecule type" value="Genomic_DNA"/>
</dbReference>
<feature type="compositionally biased region" description="Basic residues" evidence="1">
    <location>
        <begin position="22"/>
        <end position="36"/>
    </location>
</feature>
<organism evidence="2 3">
    <name type="scientific">Glonium stellatum</name>
    <dbReference type="NCBI Taxonomy" id="574774"/>
    <lineage>
        <taxon>Eukaryota</taxon>
        <taxon>Fungi</taxon>
        <taxon>Dikarya</taxon>
        <taxon>Ascomycota</taxon>
        <taxon>Pezizomycotina</taxon>
        <taxon>Dothideomycetes</taxon>
        <taxon>Pleosporomycetidae</taxon>
        <taxon>Gloniales</taxon>
        <taxon>Gloniaceae</taxon>
        <taxon>Glonium</taxon>
    </lineage>
</organism>
<gene>
    <name evidence="2" type="ORF">AOQ84DRAFT_392629</name>
</gene>
<accession>A0A8E2EQ78</accession>
<proteinExistence type="predicted"/>
<sequence length="922" mass="101510">MLQSGGLVVVPSCQLHPQPLRSVKHRPLRGVTHSRRISTTLSRNQGLDGFLGGQDLSRHAPLSSTLPSTERVPSDIPESDTEASRSEPQRVIKRKPSDLPLKIRKTRGSRSSETDSNTSIPSNSCHNGFINGTTQPGSVEGLQKSYSRNLIPSTPPPSYSRPSFQLGETKSSSTLQTGRENISNFATHHLSPSELTESPLRTTPKRHPSVKRRVFTRMLGGLQPRPKLTSPRRNGQSDGSLFRRLSGKSESNRTMRSKSFRVTTPSSDTLSSSQTASEAPSSPFTSEICLAAPRPLPASPTAEGSLLLKTNRTNPLKPSAAIARTCPTPAPVLNLNLKFLPETEYLEATVEKSFWVAIEVEGSVSSTYSATFDVQSSFGLDVIVVIDNSQNASQECLDNTCRFVLLLANMLSNPEDRLAVFCTSCQHRAQKSSSLTGCQLHPLNAPCLEALKEELQAIKEGPILSPRQGVRLGATVSAAIRVLSEPNTIGSRPLRWKGSTVFVFSANPTTCLDIAPLFPSTHIHLVNPSVIPFPMERGVCQTWNVPFAMSNLYNWTPLNIENYESIPDRLQQVVTHARGRGSTGDISDVSVKVVPCHGCQIEGVLGDSAKRTLKLGQSFSLFVRVRPDMTTNRMSPRPAGDTTPKQNSQIDHAFAELEQLLGEKELSLFTVRVIYKHSLFPSNSVIITEETCKTRILDRTAMWGVPDFKTSNSRNSRARAELHRRLAFFIATHSTPKEALSELDRVFTGPTRHTACPQFVDSVRKELHHQLLVLGHRTVAEPPNPIPGNYQDCFPCLGRFSFEAVEGQFQKVSLGPELSKARSPSGSPATVIHQRITEHTEPEEPTDQATQIWRHMRKDSRVRQKPANSSTESIVRLENADERIRELRKRAIQNKRSVGADTLRSLALAGPAAFEGVNAPWL</sequence>
<evidence type="ECO:0000313" key="3">
    <source>
        <dbReference type="Proteomes" id="UP000250140"/>
    </source>
</evidence>
<evidence type="ECO:0000256" key="1">
    <source>
        <dbReference type="SAM" id="MobiDB-lite"/>
    </source>
</evidence>